<evidence type="ECO:0000313" key="5">
    <source>
        <dbReference type="Proteomes" id="UP000254875"/>
    </source>
</evidence>
<protein>
    <submittedName>
        <fullName evidence="4">Aspartate aminotransferase family protein</fullName>
    </submittedName>
</protein>
<comment type="caution">
    <text evidence="4">The sequence shown here is derived from an EMBL/GenBank/DDBJ whole genome shotgun (WGS) entry which is preliminary data.</text>
</comment>
<comment type="similarity">
    <text evidence="3">Belongs to the class-III pyridoxal-phosphate-dependent aminotransferase family.</text>
</comment>
<dbReference type="GO" id="GO:0008483">
    <property type="term" value="F:transaminase activity"/>
    <property type="evidence" value="ECO:0007669"/>
    <property type="project" value="UniProtKB-KW"/>
</dbReference>
<dbReference type="PANTHER" id="PTHR43713">
    <property type="entry name" value="GLUTAMATE-1-SEMIALDEHYDE 2,1-AMINOMUTASE"/>
    <property type="match status" value="1"/>
</dbReference>
<dbReference type="RefSeq" id="WP_115106789.1">
    <property type="nucleotide sequence ID" value="NZ_QHKS01000026.1"/>
</dbReference>
<dbReference type="PANTHER" id="PTHR43713:SF3">
    <property type="entry name" value="GLUTAMATE-1-SEMIALDEHYDE 2,1-AMINOMUTASE 1, CHLOROPLASTIC-RELATED"/>
    <property type="match status" value="1"/>
</dbReference>
<reference evidence="5" key="1">
    <citation type="submission" date="2018-05" db="EMBL/GenBank/DDBJ databases">
        <authorList>
            <person name="Feng T."/>
        </authorList>
    </citation>
    <scope>NUCLEOTIDE SEQUENCE [LARGE SCALE GENOMIC DNA]</scope>
    <source>
        <strain evidence="5">S27</strain>
    </source>
</reference>
<dbReference type="InterPro" id="IPR005814">
    <property type="entry name" value="Aminotrans_3"/>
</dbReference>
<keyword evidence="4" id="KW-0808">Transferase</keyword>
<dbReference type="Gene3D" id="3.40.640.10">
    <property type="entry name" value="Type I PLP-dependent aspartate aminotransferase-like (Major domain)"/>
    <property type="match status" value="1"/>
</dbReference>
<dbReference type="Pfam" id="PF00202">
    <property type="entry name" value="Aminotran_3"/>
    <property type="match status" value="1"/>
</dbReference>
<dbReference type="AlphaFoldDB" id="A0A370N0A2"/>
<dbReference type="InterPro" id="IPR015424">
    <property type="entry name" value="PyrdxlP-dep_Trfase"/>
</dbReference>
<gene>
    <name evidence="4" type="ORF">DLM46_30110</name>
</gene>
<dbReference type="NCBIfam" id="NF005453">
    <property type="entry name" value="PRK07046.1"/>
    <property type="match status" value="1"/>
</dbReference>
<name>A0A370N0A2_9BURK</name>
<dbReference type="InterPro" id="IPR015421">
    <property type="entry name" value="PyrdxlP-dep_Trfase_major"/>
</dbReference>
<proteinExistence type="inferred from homology"/>
<sequence length="452" mass="49021">MNTRYGVNWERAQALLERERSAFAEAMPKSRALSVRAARHLLFGVPLHWMNDWSTPFSLYVDEARGAAFTDVDGHRYADFCLGDTGAMFGHSPAPVARALAAQAGRGLTTMLPGEDAAWVGEELARRFGLPYWQFAMTASDANRFVLRWARAATGRKQIVVFNGCYHGTVDDVFVDLVDGKPVQRDSLIGQVHDLLDYTRVIEFNDLAALENALKDGDVACVLAEPAMTNIGMVLPEADYWREAQALMRRYGTLLAIDETHTISSSPGGYSAAHGLEPDLFILGKPVGGGVPCAVYGFSAELASRAQQAKRSAPPGHSGIGTTLTANALAMSAIRATLAEVMTEAAYEHMFALAARIETGLKSVIARHGLAWCVTRIGARTEFQFSATPPRNGTEAGQQLDPELEHIVHLYLLNRGVLITPFHNMILVCPDTSAADADQLIAAFDACLAELT</sequence>
<dbReference type="Proteomes" id="UP000254875">
    <property type="component" value="Unassembled WGS sequence"/>
</dbReference>
<evidence type="ECO:0000313" key="4">
    <source>
        <dbReference type="EMBL" id="RDJ99045.1"/>
    </source>
</evidence>
<accession>A0A370N0A2</accession>
<evidence type="ECO:0000256" key="3">
    <source>
        <dbReference type="RuleBase" id="RU003560"/>
    </source>
</evidence>
<evidence type="ECO:0000256" key="2">
    <source>
        <dbReference type="ARBA" id="ARBA00022898"/>
    </source>
</evidence>
<keyword evidence="2 3" id="KW-0663">Pyridoxal phosphate</keyword>
<dbReference type="SUPFAM" id="SSF53383">
    <property type="entry name" value="PLP-dependent transferases"/>
    <property type="match status" value="1"/>
</dbReference>
<keyword evidence="5" id="KW-1185">Reference proteome</keyword>
<dbReference type="EMBL" id="QHKS01000026">
    <property type="protein sequence ID" value="RDJ99045.1"/>
    <property type="molecule type" value="Genomic_DNA"/>
</dbReference>
<evidence type="ECO:0000256" key="1">
    <source>
        <dbReference type="ARBA" id="ARBA00001933"/>
    </source>
</evidence>
<organism evidence="4 5">
    <name type="scientific">Paraburkholderia lacunae</name>
    <dbReference type="NCBI Taxonomy" id="2211104"/>
    <lineage>
        <taxon>Bacteria</taxon>
        <taxon>Pseudomonadati</taxon>
        <taxon>Pseudomonadota</taxon>
        <taxon>Betaproteobacteria</taxon>
        <taxon>Burkholderiales</taxon>
        <taxon>Burkholderiaceae</taxon>
        <taxon>Paraburkholderia</taxon>
    </lineage>
</organism>
<comment type="cofactor">
    <cofactor evidence="1">
        <name>pyridoxal 5'-phosphate</name>
        <dbReference type="ChEBI" id="CHEBI:597326"/>
    </cofactor>
</comment>
<dbReference type="InterPro" id="IPR015422">
    <property type="entry name" value="PyrdxlP-dep_Trfase_small"/>
</dbReference>
<keyword evidence="4" id="KW-0032">Aminotransferase</keyword>
<dbReference type="GO" id="GO:0030170">
    <property type="term" value="F:pyridoxal phosphate binding"/>
    <property type="evidence" value="ECO:0007669"/>
    <property type="project" value="InterPro"/>
</dbReference>
<dbReference type="OrthoDB" id="3398487at2"/>
<dbReference type="Gene3D" id="3.90.1150.10">
    <property type="entry name" value="Aspartate Aminotransferase, domain 1"/>
    <property type="match status" value="1"/>
</dbReference>